<feature type="transmembrane region" description="Helical" evidence="5">
    <location>
        <begin position="104"/>
        <end position="125"/>
    </location>
</feature>
<keyword evidence="3 5" id="KW-1133">Transmembrane helix</keyword>
<gene>
    <name evidence="6" type="ORF">ACFQ45_10865</name>
</gene>
<dbReference type="EMBL" id="JBHTMN010000011">
    <property type="protein sequence ID" value="MFD1383874.1"/>
    <property type="molecule type" value="Genomic_DNA"/>
</dbReference>
<name>A0ABW4B0Y6_9GAMM</name>
<dbReference type="Pfam" id="PF01124">
    <property type="entry name" value="MAPEG"/>
    <property type="match status" value="1"/>
</dbReference>
<evidence type="ECO:0000313" key="6">
    <source>
        <dbReference type="EMBL" id="MFD1383874.1"/>
    </source>
</evidence>
<evidence type="ECO:0000256" key="1">
    <source>
        <dbReference type="ARBA" id="ARBA00004370"/>
    </source>
</evidence>
<dbReference type="PANTHER" id="PTHR35814">
    <property type="match status" value="1"/>
</dbReference>
<feature type="transmembrane region" description="Helical" evidence="5">
    <location>
        <begin position="43"/>
        <end position="64"/>
    </location>
</feature>
<protein>
    <submittedName>
        <fullName evidence="6">MAPEG family protein</fullName>
    </submittedName>
</protein>
<keyword evidence="7" id="KW-1185">Reference proteome</keyword>
<feature type="transmembrane region" description="Helical" evidence="5">
    <location>
        <begin position="6"/>
        <end position="22"/>
    </location>
</feature>
<reference evidence="7" key="1">
    <citation type="journal article" date="2019" name="Int. J. Syst. Evol. Microbiol.">
        <title>The Global Catalogue of Microorganisms (GCM) 10K type strain sequencing project: providing services to taxonomists for standard genome sequencing and annotation.</title>
        <authorList>
            <consortium name="The Broad Institute Genomics Platform"/>
            <consortium name="The Broad Institute Genome Sequencing Center for Infectious Disease"/>
            <person name="Wu L."/>
            <person name="Ma J."/>
        </authorList>
    </citation>
    <scope>NUCLEOTIDE SEQUENCE [LARGE SCALE GENOMIC DNA]</scope>
    <source>
        <strain evidence="7">JCM 30774</strain>
    </source>
</reference>
<dbReference type="Gene3D" id="1.20.120.550">
    <property type="entry name" value="Membrane associated eicosanoid/glutathione metabolism-like domain"/>
    <property type="match status" value="1"/>
</dbReference>
<proteinExistence type="predicted"/>
<accession>A0ABW4B0Y6</accession>
<dbReference type="RefSeq" id="WP_377367555.1">
    <property type="nucleotide sequence ID" value="NZ_JBHTMN010000011.1"/>
</dbReference>
<organism evidence="6 7">
    <name type="scientific">Rhodanobacter aciditrophus</name>
    <dbReference type="NCBI Taxonomy" id="1623218"/>
    <lineage>
        <taxon>Bacteria</taxon>
        <taxon>Pseudomonadati</taxon>
        <taxon>Pseudomonadota</taxon>
        <taxon>Gammaproteobacteria</taxon>
        <taxon>Lysobacterales</taxon>
        <taxon>Rhodanobacteraceae</taxon>
        <taxon>Rhodanobacter</taxon>
    </lineage>
</organism>
<keyword evidence="2 5" id="KW-0812">Transmembrane</keyword>
<evidence type="ECO:0000256" key="3">
    <source>
        <dbReference type="ARBA" id="ARBA00022989"/>
    </source>
</evidence>
<comment type="subcellular location">
    <subcellularLocation>
        <location evidence="1">Membrane</location>
    </subcellularLocation>
</comment>
<evidence type="ECO:0000256" key="2">
    <source>
        <dbReference type="ARBA" id="ARBA00022692"/>
    </source>
</evidence>
<evidence type="ECO:0000313" key="7">
    <source>
        <dbReference type="Proteomes" id="UP001597059"/>
    </source>
</evidence>
<feature type="transmembrane region" description="Helical" evidence="5">
    <location>
        <begin position="70"/>
        <end position="92"/>
    </location>
</feature>
<evidence type="ECO:0000256" key="5">
    <source>
        <dbReference type="SAM" id="Phobius"/>
    </source>
</evidence>
<keyword evidence="4 5" id="KW-0472">Membrane</keyword>
<sequence length="126" mass="14253">MVTPIYAALLALLYIFLSLRVIRLRIAFKVGIGDGEQKQLTRAIRVQGNFGEYVPFALLLLWMYETMNGAPLLVHILGVLLCLGRVLHAYGVSQRRETLAFRQTGMVMTFLVMLICSACILIKYFL</sequence>
<comment type="caution">
    <text evidence="6">The sequence shown here is derived from an EMBL/GenBank/DDBJ whole genome shotgun (WGS) entry which is preliminary data.</text>
</comment>
<dbReference type="Proteomes" id="UP001597059">
    <property type="component" value="Unassembled WGS sequence"/>
</dbReference>
<dbReference type="InterPro" id="IPR001129">
    <property type="entry name" value="Membr-assoc_MAPEG"/>
</dbReference>
<dbReference type="PANTHER" id="PTHR35814:SF1">
    <property type="entry name" value="GLUTATHIONE S-TRANSFERASE-RELATED"/>
    <property type="match status" value="1"/>
</dbReference>
<dbReference type="InterPro" id="IPR023352">
    <property type="entry name" value="MAPEG-like_dom_sf"/>
</dbReference>
<evidence type="ECO:0000256" key="4">
    <source>
        <dbReference type="ARBA" id="ARBA00023136"/>
    </source>
</evidence>
<dbReference type="SUPFAM" id="SSF161084">
    <property type="entry name" value="MAPEG domain-like"/>
    <property type="match status" value="1"/>
</dbReference>